<dbReference type="OrthoDB" id="5292474at2"/>
<name>A0A370K6T4_9GAMM</name>
<reference evidence="1 2" key="1">
    <citation type="submission" date="2018-07" db="EMBL/GenBank/DDBJ databases">
        <title>Dyella solisilvae sp. nov., isolated from the pine and broad-leaved mixed forest soil.</title>
        <authorList>
            <person name="Gao Z."/>
            <person name="Qiu L."/>
        </authorList>
    </citation>
    <scope>NUCLEOTIDE SEQUENCE [LARGE SCALE GENOMIC DNA]</scope>
    <source>
        <strain evidence="1 2">DHG54</strain>
    </source>
</reference>
<comment type="caution">
    <text evidence="1">The sequence shown here is derived from an EMBL/GenBank/DDBJ whole genome shotgun (WGS) entry which is preliminary data.</text>
</comment>
<proteinExistence type="predicted"/>
<dbReference type="AlphaFoldDB" id="A0A370K6T4"/>
<protein>
    <submittedName>
        <fullName evidence="1">DUF3025 domain-containing protein</fullName>
    </submittedName>
</protein>
<evidence type="ECO:0000313" key="1">
    <source>
        <dbReference type="EMBL" id="RDI98167.1"/>
    </source>
</evidence>
<keyword evidence="2" id="KW-1185">Reference proteome</keyword>
<gene>
    <name evidence="1" type="ORF">DVT68_13905</name>
</gene>
<sequence>MRYIAPQRGTVDPAAFSRWPLSGWREYAAWLESESWPLIAQLNAARPVDMAERFEAQTPSLLGDGLHYEQRIAQRGVIATREANWHDLFNAMVWLRHGALKRALNAQQVAEIGHMGPRERSRPQYAMTHFDEAGVIVMLRDHALLELWDAHDWHGLFWRQREAWLDGRARLEVFGHALLEHALTPDKLLVGKALVVVGDAPLDHAVAHCARAIGAGQLLRDPLELRPLPLSGLPGWHPANGCEDFHREAACYQPRRAGRSYPQPLQIWKTLEERH</sequence>
<accession>A0A370K6T4</accession>
<dbReference type="Proteomes" id="UP000254711">
    <property type="component" value="Unassembled WGS sequence"/>
</dbReference>
<dbReference type="RefSeq" id="WP_114825685.1">
    <property type="nucleotide sequence ID" value="NZ_QQSY01000003.1"/>
</dbReference>
<evidence type="ECO:0000313" key="2">
    <source>
        <dbReference type="Proteomes" id="UP000254711"/>
    </source>
</evidence>
<dbReference type="InterPro" id="IPR021390">
    <property type="entry name" value="DUF3025"/>
</dbReference>
<organism evidence="1 2">
    <name type="scientific">Dyella solisilvae</name>
    <dbReference type="NCBI Taxonomy" id="1920168"/>
    <lineage>
        <taxon>Bacteria</taxon>
        <taxon>Pseudomonadati</taxon>
        <taxon>Pseudomonadota</taxon>
        <taxon>Gammaproteobacteria</taxon>
        <taxon>Lysobacterales</taxon>
        <taxon>Rhodanobacteraceae</taxon>
        <taxon>Dyella</taxon>
    </lineage>
</organism>
<dbReference type="Pfam" id="PF11227">
    <property type="entry name" value="DUF3025"/>
    <property type="match status" value="1"/>
</dbReference>
<dbReference type="EMBL" id="QQSY01000003">
    <property type="protein sequence ID" value="RDI98167.1"/>
    <property type="molecule type" value="Genomic_DNA"/>
</dbReference>